<evidence type="ECO:0000313" key="9">
    <source>
        <dbReference type="EMBL" id="KAF2259292.1"/>
    </source>
</evidence>
<protein>
    <recommendedName>
        <fullName evidence="8">Rhodopsin domain-containing protein</fullName>
    </recommendedName>
</protein>
<comment type="subcellular location">
    <subcellularLocation>
        <location evidence="1">Membrane</location>
        <topology evidence="1">Multi-pass membrane protein</topology>
    </subcellularLocation>
</comment>
<evidence type="ECO:0000256" key="1">
    <source>
        <dbReference type="ARBA" id="ARBA00004141"/>
    </source>
</evidence>
<feature type="compositionally biased region" description="Basic residues" evidence="6">
    <location>
        <begin position="291"/>
        <end position="302"/>
    </location>
</feature>
<evidence type="ECO:0000256" key="4">
    <source>
        <dbReference type="ARBA" id="ARBA00023136"/>
    </source>
</evidence>
<dbReference type="InterPro" id="IPR052337">
    <property type="entry name" value="SAT4-like"/>
</dbReference>
<feature type="transmembrane region" description="Helical" evidence="7">
    <location>
        <begin position="161"/>
        <end position="186"/>
    </location>
</feature>
<comment type="similarity">
    <text evidence="5">Belongs to the SAT4 family.</text>
</comment>
<feature type="transmembrane region" description="Helical" evidence="7">
    <location>
        <begin position="89"/>
        <end position="108"/>
    </location>
</feature>
<keyword evidence="10" id="KW-1185">Reference proteome</keyword>
<evidence type="ECO:0000256" key="3">
    <source>
        <dbReference type="ARBA" id="ARBA00022989"/>
    </source>
</evidence>
<feature type="compositionally biased region" description="Basic and acidic residues" evidence="6">
    <location>
        <begin position="303"/>
        <end position="312"/>
    </location>
</feature>
<dbReference type="Proteomes" id="UP000800093">
    <property type="component" value="Unassembled WGS sequence"/>
</dbReference>
<feature type="transmembrane region" description="Helical" evidence="7">
    <location>
        <begin position="120"/>
        <end position="141"/>
    </location>
</feature>
<feature type="transmembrane region" description="Helical" evidence="7">
    <location>
        <begin position="198"/>
        <end position="219"/>
    </location>
</feature>
<feature type="domain" description="Rhodopsin" evidence="8">
    <location>
        <begin position="25"/>
        <end position="263"/>
    </location>
</feature>
<keyword evidence="2 7" id="KW-0812">Transmembrane</keyword>
<sequence>MGTRQPELYAAALTTWGFAAIAVVLRLRVRRNKMNLGDYLSIAAFLFSTGFTFISLFKMRWGFGLHMSDIDRPPEEIDELYFKDLFIDMWFYTLAIGTSKFTILHFYWIMFQRSIIRWPIIILSIASACWVLARMLIIGLQCIPIQKFWTPSLPGHCMSPSLSLALVTIPHIILEFAILICPMIVISHLQNLHLRQKLAVIAMFTSGFLVCGCALGNFVNTKRLNTQSEDVTWDAVSNQTWAVADVNLALFSTCLPLLRPVLNEVGRWVARLGGPAWSSISGRSLQGTRTTTRHMSKHASRHLSRDDERRTESMVELTVRSPNAMVRDSESLEEGKMREVVREKDFGK</sequence>
<organism evidence="9 10">
    <name type="scientific">Lojkania enalia</name>
    <dbReference type="NCBI Taxonomy" id="147567"/>
    <lineage>
        <taxon>Eukaryota</taxon>
        <taxon>Fungi</taxon>
        <taxon>Dikarya</taxon>
        <taxon>Ascomycota</taxon>
        <taxon>Pezizomycotina</taxon>
        <taxon>Dothideomycetes</taxon>
        <taxon>Pleosporomycetidae</taxon>
        <taxon>Pleosporales</taxon>
        <taxon>Pleosporales incertae sedis</taxon>
        <taxon>Lojkania</taxon>
    </lineage>
</organism>
<feature type="compositionally biased region" description="Basic and acidic residues" evidence="6">
    <location>
        <begin position="327"/>
        <end position="348"/>
    </location>
</feature>
<keyword evidence="4 7" id="KW-0472">Membrane</keyword>
<dbReference type="EMBL" id="ML986713">
    <property type="protein sequence ID" value="KAF2259292.1"/>
    <property type="molecule type" value="Genomic_DNA"/>
</dbReference>
<comment type="caution">
    <text evidence="9">The sequence shown here is derived from an EMBL/GenBank/DDBJ whole genome shotgun (WGS) entry which is preliminary data.</text>
</comment>
<reference evidence="10" key="1">
    <citation type="journal article" date="2020" name="Stud. Mycol.">
        <title>101 Dothideomycetes genomes: A test case for predicting lifestyles and emergence of pathogens.</title>
        <authorList>
            <person name="Haridas S."/>
            <person name="Albert R."/>
            <person name="Binder M."/>
            <person name="Bloem J."/>
            <person name="LaButti K."/>
            <person name="Salamov A."/>
            <person name="Andreopoulos B."/>
            <person name="Baker S."/>
            <person name="Barry K."/>
            <person name="Bills G."/>
            <person name="Bluhm B."/>
            <person name="Cannon C."/>
            <person name="Castanera R."/>
            <person name="Culley D."/>
            <person name="Daum C."/>
            <person name="Ezra D."/>
            <person name="Gonzalez J."/>
            <person name="Henrissat B."/>
            <person name="Kuo A."/>
            <person name="Liang C."/>
            <person name="Lipzen A."/>
            <person name="Lutzoni F."/>
            <person name="Magnuson J."/>
            <person name="Mondo S."/>
            <person name="Nolan M."/>
            <person name="Ohm R."/>
            <person name="Pangilinan J."/>
            <person name="Park H.-J."/>
            <person name="Ramirez L."/>
            <person name="Alfaro M."/>
            <person name="Sun H."/>
            <person name="Tritt A."/>
            <person name="Yoshinaga Y."/>
            <person name="Zwiers L.-H."/>
            <person name="Turgeon B."/>
            <person name="Goodwin S."/>
            <person name="Spatafora J."/>
            <person name="Crous P."/>
            <person name="Grigoriev I."/>
        </authorList>
    </citation>
    <scope>NUCLEOTIDE SEQUENCE [LARGE SCALE GENOMIC DNA]</scope>
    <source>
        <strain evidence="10">CBS 304.66</strain>
    </source>
</reference>
<feature type="transmembrane region" description="Helical" evidence="7">
    <location>
        <begin position="239"/>
        <end position="258"/>
    </location>
</feature>
<feature type="region of interest" description="Disordered" evidence="6">
    <location>
        <begin position="283"/>
        <end position="312"/>
    </location>
</feature>
<feature type="region of interest" description="Disordered" evidence="6">
    <location>
        <begin position="326"/>
        <end position="348"/>
    </location>
</feature>
<dbReference type="InterPro" id="IPR049326">
    <property type="entry name" value="Rhodopsin_dom_fungi"/>
</dbReference>
<dbReference type="PANTHER" id="PTHR33048">
    <property type="entry name" value="PTH11-LIKE INTEGRAL MEMBRANE PROTEIN (AFU_ORTHOLOGUE AFUA_5G11245)"/>
    <property type="match status" value="1"/>
</dbReference>
<feature type="transmembrane region" description="Helical" evidence="7">
    <location>
        <begin position="6"/>
        <end position="27"/>
    </location>
</feature>
<dbReference type="Pfam" id="PF20684">
    <property type="entry name" value="Fung_rhodopsin"/>
    <property type="match status" value="1"/>
</dbReference>
<evidence type="ECO:0000313" key="10">
    <source>
        <dbReference type="Proteomes" id="UP000800093"/>
    </source>
</evidence>
<evidence type="ECO:0000256" key="6">
    <source>
        <dbReference type="SAM" id="MobiDB-lite"/>
    </source>
</evidence>
<feature type="transmembrane region" description="Helical" evidence="7">
    <location>
        <begin position="39"/>
        <end position="57"/>
    </location>
</feature>
<evidence type="ECO:0000256" key="5">
    <source>
        <dbReference type="ARBA" id="ARBA00038359"/>
    </source>
</evidence>
<dbReference type="AlphaFoldDB" id="A0A9P4K0X4"/>
<name>A0A9P4K0X4_9PLEO</name>
<dbReference type="PANTHER" id="PTHR33048:SF47">
    <property type="entry name" value="INTEGRAL MEMBRANE PROTEIN-RELATED"/>
    <property type="match status" value="1"/>
</dbReference>
<dbReference type="OrthoDB" id="3795469at2759"/>
<evidence type="ECO:0000256" key="2">
    <source>
        <dbReference type="ARBA" id="ARBA00022692"/>
    </source>
</evidence>
<accession>A0A9P4K0X4</accession>
<proteinExistence type="inferred from homology"/>
<evidence type="ECO:0000259" key="8">
    <source>
        <dbReference type="Pfam" id="PF20684"/>
    </source>
</evidence>
<keyword evidence="3 7" id="KW-1133">Transmembrane helix</keyword>
<gene>
    <name evidence="9" type="ORF">CC78DRAFT_73593</name>
</gene>
<dbReference type="GO" id="GO:0016020">
    <property type="term" value="C:membrane"/>
    <property type="evidence" value="ECO:0007669"/>
    <property type="project" value="UniProtKB-SubCell"/>
</dbReference>
<evidence type="ECO:0000256" key="7">
    <source>
        <dbReference type="SAM" id="Phobius"/>
    </source>
</evidence>